<name>A0A8T3B2V4_DENNO</name>
<proteinExistence type="predicted"/>
<dbReference type="Proteomes" id="UP000829196">
    <property type="component" value="Unassembled WGS sequence"/>
</dbReference>
<comment type="caution">
    <text evidence="2">The sequence shown here is derived from an EMBL/GenBank/DDBJ whole genome shotgun (WGS) entry which is preliminary data.</text>
</comment>
<sequence>MSNFRSNRKGKPSEGQSRTVALEPKKPTNGRKLTSQRARSRSSFRSICRKVRSDGEVVGA</sequence>
<dbReference type="AlphaFoldDB" id="A0A8T3B2V4"/>
<reference evidence="2" key="1">
    <citation type="journal article" date="2022" name="Front. Genet.">
        <title>Chromosome-Scale Assembly of the Dendrobium nobile Genome Provides Insights Into the Molecular Mechanism of the Biosynthesis of the Medicinal Active Ingredient of Dendrobium.</title>
        <authorList>
            <person name="Xu Q."/>
            <person name="Niu S.-C."/>
            <person name="Li K.-L."/>
            <person name="Zheng P.-J."/>
            <person name="Zhang X.-J."/>
            <person name="Jia Y."/>
            <person name="Liu Y."/>
            <person name="Niu Y.-X."/>
            <person name="Yu L.-H."/>
            <person name="Chen D.-F."/>
            <person name="Zhang G.-Q."/>
        </authorList>
    </citation>
    <scope>NUCLEOTIDE SEQUENCE</scope>
    <source>
        <tissue evidence="2">Leaf</tissue>
    </source>
</reference>
<accession>A0A8T3B2V4</accession>
<gene>
    <name evidence="2" type="ORF">KFK09_014717</name>
</gene>
<evidence type="ECO:0000313" key="2">
    <source>
        <dbReference type="EMBL" id="KAI0503774.1"/>
    </source>
</evidence>
<evidence type="ECO:0000313" key="3">
    <source>
        <dbReference type="Proteomes" id="UP000829196"/>
    </source>
</evidence>
<dbReference type="SMR" id="A0A8T3B2V4"/>
<feature type="compositionally biased region" description="Basic residues" evidence="1">
    <location>
        <begin position="38"/>
        <end position="47"/>
    </location>
</feature>
<feature type="compositionally biased region" description="Basic residues" evidence="1">
    <location>
        <begin position="1"/>
        <end position="10"/>
    </location>
</feature>
<keyword evidence="3" id="KW-1185">Reference proteome</keyword>
<evidence type="ECO:0000256" key="1">
    <source>
        <dbReference type="SAM" id="MobiDB-lite"/>
    </source>
</evidence>
<organism evidence="2 3">
    <name type="scientific">Dendrobium nobile</name>
    <name type="common">Orchid</name>
    <dbReference type="NCBI Taxonomy" id="94219"/>
    <lineage>
        <taxon>Eukaryota</taxon>
        <taxon>Viridiplantae</taxon>
        <taxon>Streptophyta</taxon>
        <taxon>Embryophyta</taxon>
        <taxon>Tracheophyta</taxon>
        <taxon>Spermatophyta</taxon>
        <taxon>Magnoliopsida</taxon>
        <taxon>Liliopsida</taxon>
        <taxon>Asparagales</taxon>
        <taxon>Orchidaceae</taxon>
        <taxon>Epidendroideae</taxon>
        <taxon>Malaxideae</taxon>
        <taxon>Dendrobiinae</taxon>
        <taxon>Dendrobium</taxon>
    </lineage>
</organism>
<protein>
    <submittedName>
        <fullName evidence="2">Uncharacterized protein</fullName>
    </submittedName>
</protein>
<dbReference type="EMBL" id="JAGYWB010000011">
    <property type="protein sequence ID" value="KAI0503774.1"/>
    <property type="molecule type" value="Genomic_DNA"/>
</dbReference>
<feature type="region of interest" description="Disordered" evidence="1">
    <location>
        <begin position="1"/>
        <end position="47"/>
    </location>
</feature>